<dbReference type="EMBL" id="AGUE01000021">
    <property type="protein sequence ID" value="EHL02518.1"/>
    <property type="molecule type" value="Genomic_DNA"/>
</dbReference>
<name>H0EFQ4_GLAL7</name>
<dbReference type="HOGENOM" id="CLU_014423_0_0_1"/>
<accession>H0EFQ4</accession>
<dbReference type="OrthoDB" id="336240at2759"/>
<feature type="compositionally biased region" description="Polar residues" evidence="1">
    <location>
        <begin position="205"/>
        <end position="215"/>
    </location>
</feature>
<evidence type="ECO:0008006" key="4">
    <source>
        <dbReference type="Google" id="ProtNLM"/>
    </source>
</evidence>
<feature type="compositionally biased region" description="Low complexity" evidence="1">
    <location>
        <begin position="136"/>
        <end position="148"/>
    </location>
</feature>
<gene>
    <name evidence="2" type="ORF">M7I_1310</name>
</gene>
<feature type="region of interest" description="Disordered" evidence="1">
    <location>
        <begin position="64"/>
        <end position="87"/>
    </location>
</feature>
<dbReference type="AlphaFoldDB" id="H0EFQ4"/>
<sequence>MSGSGYQYNSIFGAPAGSYQYSGTSASAMNAYQSQNRGHQPPALGAAFSHGPSFVQHNAARGASEVGPARGGNAGETGARGEVGQNSRNFPNQNALAYGNFSQRSGQDFTYGARSGMGAGFNGEGHKSNMAAVSVSTYPDSSRGSYSSGTGGPVRPHVLRDSSPDRSMTSSNLSHHSRSIADTASANPSSHSAQGDSITRGPTPGEQSQPLNLEFSSEPRGIRTASHVNDKTEDMKRHNNPPKMINLLAAGGITSGILSPITEGQGIRKPSVEEALLLNNLPFIEMCRTAKVDTWGVVKIKNIPYSVNRAEVMAFLGRNARLINETDYEPIHIVMERVTSKTLDCYVEFVNFNEAVAAVNRFEGNRIGGRSGRLGQRHVEVELSSQEALMKELFPKAKNVTWRGARPEIAPRDPNDKYNSGFQGFVSKEELVMLVKHVEAPQRSPFSKDCPQRPFECLISTLLKYPWYMVEYITIEDRNLIHQTTKELLTMLVERVHNERDPVNLTHMLLKRVCRAALRCPGFTPIMKDDIVYIAGLEDRLAIEAGVPPFAYEWKVLWTIGPKPGVPNDLLLWYIAIIREATEEAGPVLSLAQRAATQQSSQESPKLFGNLEKHIQRRPGLAHQTLAEVAETEWAAIEKVLIHALTPRIEQ</sequence>
<feature type="region of interest" description="Disordered" evidence="1">
    <location>
        <begin position="135"/>
        <end position="240"/>
    </location>
</feature>
<evidence type="ECO:0000313" key="3">
    <source>
        <dbReference type="Proteomes" id="UP000005446"/>
    </source>
</evidence>
<keyword evidence="3" id="KW-1185">Reference proteome</keyword>
<reference evidence="2 3" key="1">
    <citation type="journal article" date="2012" name="Eukaryot. Cell">
        <title>Genome sequence of the fungus Glarea lozoyensis: the first genome sequence of a species from the Helotiaceae family.</title>
        <authorList>
            <person name="Youssar L."/>
            <person name="Gruening B.A."/>
            <person name="Erxleben A."/>
            <person name="Guenther S."/>
            <person name="Huettel W."/>
        </authorList>
    </citation>
    <scope>NUCLEOTIDE SEQUENCE [LARGE SCALE GENOMIC DNA]</scope>
    <source>
        <strain evidence="3">ATCC 74030 / MF5533</strain>
    </source>
</reference>
<comment type="caution">
    <text evidence="2">The sequence shown here is derived from an EMBL/GenBank/DDBJ whole genome shotgun (WGS) entry which is preliminary data.</text>
</comment>
<dbReference type="InterPro" id="IPR035979">
    <property type="entry name" value="RBD_domain_sf"/>
</dbReference>
<dbReference type="Proteomes" id="UP000005446">
    <property type="component" value="Unassembled WGS sequence"/>
</dbReference>
<evidence type="ECO:0000313" key="2">
    <source>
        <dbReference type="EMBL" id="EHL02518.1"/>
    </source>
</evidence>
<organism evidence="2 3">
    <name type="scientific">Glarea lozoyensis (strain ATCC 74030 / MF5533)</name>
    <dbReference type="NCBI Taxonomy" id="1104152"/>
    <lineage>
        <taxon>Eukaryota</taxon>
        <taxon>Fungi</taxon>
        <taxon>Dikarya</taxon>
        <taxon>Ascomycota</taxon>
        <taxon>Pezizomycotina</taxon>
        <taxon>Leotiomycetes</taxon>
        <taxon>Helotiales</taxon>
        <taxon>Helotiaceae</taxon>
        <taxon>Glarea</taxon>
    </lineage>
</organism>
<dbReference type="InParanoid" id="H0EFQ4"/>
<dbReference type="SUPFAM" id="SSF54928">
    <property type="entry name" value="RNA-binding domain, RBD"/>
    <property type="match status" value="1"/>
</dbReference>
<feature type="compositionally biased region" description="Polar residues" evidence="1">
    <location>
        <begin position="165"/>
        <end position="197"/>
    </location>
</feature>
<dbReference type="InterPro" id="IPR012677">
    <property type="entry name" value="Nucleotide-bd_a/b_plait_sf"/>
</dbReference>
<protein>
    <recommendedName>
        <fullName evidence="4">RNA-binding, RBD</fullName>
    </recommendedName>
</protein>
<feature type="compositionally biased region" description="Basic and acidic residues" evidence="1">
    <location>
        <begin position="228"/>
        <end position="237"/>
    </location>
</feature>
<dbReference type="GO" id="GO:0003676">
    <property type="term" value="F:nucleic acid binding"/>
    <property type="evidence" value="ECO:0007669"/>
    <property type="project" value="InterPro"/>
</dbReference>
<proteinExistence type="predicted"/>
<dbReference type="Gene3D" id="3.30.70.330">
    <property type="match status" value="1"/>
</dbReference>
<evidence type="ECO:0000256" key="1">
    <source>
        <dbReference type="SAM" id="MobiDB-lite"/>
    </source>
</evidence>